<evidence type="ECO:0000313" key="2">
    <source>
        <dbReference type="Proteomes" id="UP001198806"/>
    </source>
</evidence>
<sequence>MVKIEKTGTDTDLTEFLCELAGYPPGTYQVTIYPVGDLRSGEQNRYLWGVVYPLLLERLKDIGYAYTTTQEVHEFCKRTFSDRYVNYHSGEIIDIPDSTKEMDRKTFATYLQVIREWSLNYIGIEIPDPQYKNNERTDIMPQ</sequence>
<organism evidence="1 2">
    <name type="scientific">Parabacteroides distasonis</name>
    <dbReference type="NCBI Taxonomy" id="823"/>
    <lineage>
        <taxon>Bacteria</taxon>
        <taxon>Pseudomonadati</taxon>
        <taxon>Bacteroidota</taxon>
        <taxon>Bacteroidia</taxon>
        <taxon>Bacteroidales</taxon>
        <taxon>Tannerellaceae</taxon>
        <taxon>Parabacteroides</taxon>
    </lineage>
</organism>
<reference evidence="1" key="1">
    <citation type="submission" date="2021-10" db="EMBL/GenBank/DDBJ databases">
        <title>Collection of gut derived symbiotic bacterial strains cultured from healthy donors.</title>
        <authorList>
            <person name="Lin H."/>
            <person name="Littmann E."/>
            <person name="Kohout C."/>
            <person name="Pamer E.G."/>
        </authorList>
    </citation>
    <scope>NUCLEOTIDE SEQUENCE</scope>
    <source>
        <strain evidence="1">DFI.2.94</strain>
    </source>
</reference>
<evidence type="ECO:0000313" key="1">
    <source>
        <dbReference type="EMBL" id="MCB6516296.1"/>
    </source>
</evidence>
<accession>A0AAP2Q3N5</accession>
<dbReference type="Gene3D" id="1.10.3790.10">
    <property type="entry name" value="NinB"/>
    <property type="match status" value="1"/>
</dbReference>
<protein>
    <submittedName>
        <fullName evidence="1">Uncharacterized protein</fullName>
    </submittedName>
</protein>
<dbReference type="RefSeq" id="WP_134915237.1">
    <property type="nucleotide sequence ID" value="NZ_JAHOOC010000004.1"/>
</dbReference>
<dbReference type="AlphaFoldDB" id="A0AAP2Q3N5"/>
<name>A0AAP2Q3N5_PARDI</name>
<gene>
    <name evidence="1" type="ORF">LI194_00595</name>
</gene>
<dbReference type="InterPro" id="IPR036619">
    <property type="entry name" value="NinB_sf"/>
</dbReference>
<proteinExistence type="predicted"/>
<dbReference type="Proteomes" id="UP001198806">
    <property type="component" value="Unassembled WGS sequence"/>
</dbReference>
<dbReference type="EMBL" id="JAJCNI010000001">
    <property type="protein sequence ID" value="MCB6516296.1"/>
    <property type="molecule type" value="Genomic_DNA"/>
</dbReference>
<dbReference type="SUPFAM" id="SSF103370">
    <property type="entry name" value="NinB"/>
    <property type="match status" value="1"/>
</dbReference>
<comment type="caution">
    <text evidence="1">The sequence shown here is derived from an EMBL/GenBank/DDBJ whole genome shotgun (WGS) entry which is preliminary data.</text>
</comment>